<comment type="caution">
    <text evidence="1">The sequence shown here is derived from an EMBL/GenBank/DDBJ whole genome shotgun (WGS) entry which is preliminary data.</text>
</comment>
<dbReference type="Proteomes" id="UP001345963">
    <property type="component" value="Unassembled WGS sequence"/>
</dbReference>
<evidence type="ECO:0000313" key="1">
    <source>
        <dbReference type="EMBL" id="MED6250199.1"/>
    </source>
</evidence>
<accession>A0ABU7BKD0</accession>
<protein>
    <submittedName>
        <fullName evidence="1">Uncharacterized protein</fullName>
    </submittedName>
</protein>
<proteinExistence type="predicted"/>
<reference evidence="1 2" key="1">
    <citation type="submission" date="2021-07" db="EMBL/GenBank/DDBJ databases">
        <authorList>
            <person name="Palmer J.M."/>
        </authorList>
    </citation>
    <scope>NUCLEOTIDE SEQUENCE [LARGE SCALE GENOMIC DNA]</scope>
    <source>
        <strain evidence="1 2">AT_MEX2019</strain>
        <tissue evidence="1">Muscle</tissue>
    </source>
</reference>
<gene>
    <name evidence="1" type="ORF">ATANTOWER_026806</name>
</gene>
<evidence type="ECO:0000313" key="2">
    <source>
        <dbReference type="Proteomes" id="UP001345963"/>
    </source>
</evidence>
<dbReference type="EMBL" id="JAHUTI010055585">
    <property type="protein sequence ID" value="MED6250199.1"/>
    <property type="molecule type" value="Genomic_DNA"/>
</dbReference>
<organism evidence="1 2">
    <name type="scientific">Ataeniobius toweri</name>
    <dbReference type="NCBI Taxonomy" id="208326"/>
    <lineage>
        <taxon>Eukaryota</taxon>
        <taxon>Metazoa</taxon>
        <taxon>Chordata</taxon>
        <taxon>Craniata</taxon>
        <taxon>Vertebrata</taxon>
        <taxon>Euteleostomi</taxon>
        <taxon>Actinopterygii</taxon>
        <taxon>Neopterygii</taxon>
        <taxon>Teleostei</taxon>
        <taxon>Neoteleostei</taxon>
        <taxon>Acanthomorphata</taxon>
        <taxon>Ovalentaria</taxon>
        <taxon>Atherinomorphae</taxon>
        <taxon>Cyprinodontiformes</taxon>
        <taxon>Goodeidae</taxon>
        <taxon>Ataeniobius</taxon>
    </lineage>
</organism>
<sequence>MCDQMDGPNTKKALTDTSILVVENMMCLKDETGSKAMNMDPASDSPLLKCPRLLSCYKAHKKRSPVQDSAVSAMDWRPVRGVPCLPPIDCWR</sequence>
<name>A0ABU7BKD0_9TELE</name>
<keyword evidence="2" id="KW-1185">Reference proteome</keyword>